<sequence>MIRPPSDLPTAFSRNLASCFAELSRGAAKHLTAYAKSDARFDCMYRGFGRYSSGRRLTFPLLTVSLAQALTAMEHGNFSMRAPDILAKLVGFQSVVGTTNADIVGWIAAYLKSFDVTVDIMAGPEGDRWNLFATIGPREKRGYVLSGHMDVVPANETGWTSDPFVMRVDGERLYGRGTSDMKGFLAACLAAVPMLVAKPLICPIHLAFSYDEEAGCRGVPHLIARLPELCAKPLGVIVGEPSNMRAILAHKGKAAARVTLKGRSGHSSRPDLGLNAIHAATEVLQCAVSTAHALAEGPLEKQFEPPYSSISVGTIHGGRAVNIIPDACTLEIEARAISSADPAALLSPVREAAVALQQRGFEIKWEELSAYPALSLPRTAPLAGLLAGLTGVEPLPAVSYGTEAGLYQRAGQEAIICGPGDIDRAHKPDEFILMEELTACQAMIEALGQHCLA</sequence>
<dbReference type="InterPro" id="IPR002933">
    <property type="entry name" value="Peptidase_M20"/>
</dbReference>
<proteinExistence type="inferred from homology"/>
<dbReference type="GO" id="GO:0008777">
    <property type="term" value="F:acetylornithine deacetylase activity"/>
    <property type="evidence" value="ECO:0007669"/>
    <property type="project" value="TreeGrafter"/>
</dbReference>
<dbReference type="Gene3D" id="3.30.70.360">
    <property type="match status" value="1"/>
</dbReference>
<keyword evidence="5" id="KW-0028">Amino-acid biosynthesis</keyword>
<dbReference type="GO" id="GO:0046872">
    <property type="term" value="F:metal ion binding"/>
    <property type="evidence" value="ECO:0007669"/>
    <property type="project" value="UniProtKB-KW"/>
</dbReference>
<keyword evidence="7" id="KW-0378">Hydrolase</keyword>
<evidence type="ECO:0000256" key="3">
    <source>
        <dbReference type="ARBA" id="ARBA00022490"/>
    </source>
</evidence>
<dbReference type="SUPFAM" id="SSF55031">
    <property type="entry name" value="Bacterial exopeptidase dimerisation domain"/>
    <property type="match status" value="1"/>
</dbReference>
<reference evidence="11 12" key="1">
    <citation type="journal article" date="2012" name="BMC Genomics">
        <title>Genomic basis of broad host range and environmental adaptability of Rhizobium tropici CIAT 899 and Rhizobium sp. PRF 81 which are used in inoculants for common bean (Phaseolus vulgaris L.).</title>
        <authorList>
            <person name="Ormeno-Orrillo E."/>
            <person name="Menna P."/>
            <person name="Almeida L.G."/>
            <person name="Ollero F.J."/>
            <person name="Nicolas M.F."/>
            <person name="Pains Rodrigues E."/>
            <person name="Shigueyoshi Nakatani A."/>
            <person name="Silva Batista J.S."/>
            <person name="Oliveira Chueire L.M."/>
            <person name="Souza R.C."/>
            <person name="Ribeiro Vasconcelos A.T."/>
            <person name="Megias M."/>
            <person name="Hungria M."/>
            <person name="Martinez-Romero E."/>
        </authorList>
    </citation>
    <scope>NUCLEOTIDE SEQUENCE [LARGE SCALE GENOMIC DNA]</scope>
    <source>
        <strain evidence="11 12">PRF 81</strain>
    </source>
</reference>
<dbReference type="InterPro" id="IPR036264">
    <property type="entry name" value="Bact_exopeptidase_dim_dom"/>
</dbReference>
<dbReference type="PANTHER" id="PTHR43808:SF31">
    <property type="entry name" value="N-ACETYL-L-CITRULLINE DEACETYLASE"/>
    <property type="match status" value="1"/>
</dbReference>
<evidence type="ECO:0000259" key="10">
    <source>
        <dbReference type="Pfam" id="PF07687"/>
    </source>
</evidence>
<feature type="domain" description="Peptidase M20 dimerisation" evidence="10">
    <location>
        <begin position="249"/>
        <end position="353"/>
    </location>
</feature>
<evidence type="ECO:0000256" key="1">
    <source>
        <dbReference type="ARBA" id="ARBA00001947"/>
    </source>
</evidence>
<dbReference type="InterPro" id="IPR011650">
    <property type="entry name" value="Peptidase_M20_dimer"/>
</dbReference>
<name>N6UE71_9HYPH</name>
<dbReference type="Pfam" id="PF01546">
    <property type="entry name" value="Peptidase_M20"/>
    <property type="match status" value="1"/>
</dbReference>
<evidence type="ECO:0000256" key="8">
    <source>
        <dbReference type="ARBA" id="ARBA00022833"/>
    </source>
</evidence>
<dbReference type="CDD" id="cd03894">
    <property type="entry name" value="M20_ArgE"/>
    <property type="match status" value="1"/>
</dbReference>
<accession>N6UE71</accession>
<comment type="caution">
    <text evidence="11">The sequence shown here is derived from an EMBL/GenBank/DDBJ whole genome shotgun (WGS) entry which is preliminary data.</text>
</comment>
<dbReference type="PATRIC" id="fig|363754.4.peg.1595"/>
<evidence type="ECO:0000256" key="6">
    <source>
        <dbReference type="ARBA" id="ARBA00022723"/>
    </source>
</evidence>
<evidence type="ECO:0000313" key="11">
    <source>
        <dbReference type="EMBL" id="ENN88458.1"/>
    </source>
</evidence>
<keyword evidence="3" id="KW-0963">Cytoplasm</keyword>
<dbReference type="STRING" id="363754.RHSP_81221"/>
<comment type="cofactor">
    <cofactor evidence="1">
        <name>Zn(2+)</name>
        <dbReference type="ChEBI" id="CHEBI:29105"/>
    </cofactor>
</comment>
<dbReference type="NCBIfam" id="NF005710">
    <property type="entry name" value="PRK07522.1"/>
    <property type="match status" value="1"/>
</dbReference>
<keyword evidence="9" id="KW-0170">Cobalt</keyword>
<dbReference type="Pfam" id="PF07687">
    <property type="entry name" value="M20_dimer"/>
    <property type="match status" value="1"/>
</dbReference>
<evidence type="ECO:0000313" key="12">
    <source>
        <dbReference type="Proteomes" id="UP000012429"/>
    </source>
</evidence>
<evidence type="ECO:0000256" key="2">
    <source>
        <dbReference type="ARBA" id="ARBA00005691"/>
    </source>
</evidence>
<dbReference type="SUPFAM" id="SSF53187">
    <property type="entry name" value="Zn-dependent exopeptidases"/>
    <property type="match status" value="1"/>
</dbReference>
<dbReference type="NCBIfam" id="TIGR01892">
    <property type="entry name" value="AcOrn-deacetyl"/>
    <property type="match status" value="1"/>
</dbReference>
<comment type="similarity">
    <text evidence="2">Belongs to the peptidase M20A family. ArgE subfamily.</text>
</comment>
<keyword evidence="12" id="KW-1185">Reference proteome</keyword>
<dbReference type="Proteomes" id="UP000012429">
    <property type="component" value="Unassembled WGS sequence"/>
</dbReference>
<dbReference type="PROSITE" id="PS00759">
    <property type="entry name" value="ARGE_DAPE_CPG2_2"/>
    <property type="match status" value="1"/>
</dbReference>
<dbReference type="PANTHER" id="PTHR43808">
    <property type="entry name" value="ACETYLORNITHINE DEACETYLASE"/>
    <property type="match status" value="1"/>
</dbReference>
<keyword evidence="8" id="KW-0862">Zinc</keyword>
<keyword evidence="4" id="KW-0055">Arginine biosynthesis</keyword>
<gene>
    <name evidence="11" type="ORF">RHSP_81221</name>
</gene>
<dbReference type="AlphaFoldDB" id="N6UE71"/>
<dbReference type="InterPro" id="IPR050072">
    <property type="entry name" value="Peptidase_M20A"/>
</dbReference>
<protein>
    <submittedName>
        <fullName evidence="11">Acetylornithine deacetylase</fullName>
    </submittedName>
</protein>
<evidence type="ECO:0000256" key="7">
    <source>
        <dbReference type="ARBA" id="ARBA00022801"/>
    </source>
</evidence>
<dbReference type="InterPro" id="IPR001261">
    <property type="entry name" value="ArgE/DapE_CS"/>
</dbReference>
<organism evidence="11 12">
    <name type="scientific">Rhizobium freirei PRF 81</name>
    <dbReference type="NCBI Taxonomy" id="363754"/>
    <lineage>
        <taxon>Bacteria</taxon>
        <taxon>Pseudomonadati</taxon>
        <taxon>Pseudomonadota</taxon>
        <taxon>Alphaproteobacteria</taxon>
        <taxon>Hyphomicrobiales</taxon>
        <taxon>Rhizobiaceae</taxon>
        <taxon>Rhizobium/Agrobacterium group</taxon>
        <taxon>Rhizobium</taxon>
    </lineage>
</organism>
<dbReference type="InterPro" id="IPR010169">
    <property type="entry name" value="AcOrn-deacetyl"/>
</dbReference>
<keyword evidence="6" id="KW-0479">Metal-binding</keyword>
<dbReference type="GO" id="GO:0006526">
    <property type="term" value="P:L-arginine biosynthetic process"/>
    <property type="evidence" value="ECO:0007669"/>
    <property type="project" value="UniProtKB-KW"/>
</dbReference>
<evidence type="ECO:0000256" key="4">
    <source>
        <dbReference type="ARBA" id="ARBA00022571"/>
    </source>
</evidence>
<dbReference type="EMBL" id="AQHN01000027">
    <property type="protein sequence ID" value="ENN88458.1"/>
    <property type="molecule type" value="Genomic_DNA"/>
</dbReference>
<evidence type="ECO:0000256" key="9">
    <source>
        <dbReference type="ARBA" id="ARBA00023285"/>
    </source>
</evidence>
<dbReference type="Gene3D" id="3.40.630.10">
    <property type="entry name" value="Zn peptidases"/>
    <property type="match status" value="1"/>
</dbReference>
<evidence type="ECO:0000256" key="5">
    <source>
        <dbReference type="ARBA" id="ARBA00022605"/>
    </source>
</evidence>